<feature type="compositionally biased region" description="Acidic residues" evidence="3">
    <location>
        <begin position="728"/>
        <end position="738"/>
    </location>
</feature>
<dbReference type="PANTHER" id="PTHR23176">
    <property type="entry name" value="RHO/RAC/CDC GTPASE-ACTIVATING PROTEIN"/>
    <property type="match status" value="1"/>
</dbReference>
<reference evidence="5 6" key="1">
    <citation type="submission" date="2016-04" db="EMBL/GenBank/DDBJ databases">
        <title>The genome of Intoshia linei affirms orthonectids as highly simplified spiralians.</title>
        <authorList>
            <person name="Mikhailov K.V."/>
            <person name="Slusarev G.S."/>
            <person name="Nikitin M.A."/>
            <person name="Logacheva M.D."/>
            <person name="Penin A."/>
            <person name="Aleoshin V."/>
            <person name="Panchin Y.V."/>
        </authorList>
    </citation>
    <scope>NUCLEOTIDE SEQUENCE [LARGE SCALE GENOMIC DNA]</scope>
    <source>
        <strain evidence="5">Intl2013</strain>
        <tissue evidence="5">Whole animal</tissue>
    </source>
</reference>
<dbReference type="CDD" id="cd00159">
    <property type="entry name" value="RhoGAP"/>
    <property type="match status" value="1"/>
</dbReference>
<dbReference type="PANTHER" id="PTHR23176:SF0">
    <property type="entry name" value="RHO GTPASE ACTIVATING PROTEIN AT 19D, ISOFORM D"/>
    <property type="match status" value="1"/>
</dbReference>
<dbReference type="Proteomes" id="UP000078046">
    <property type="component" value="Unassembled WGS sequence"/>
</dbReference>
<dbReference type="GO" id="GO:0005737">
    <property type="term" value="C:cytoplasm"/>
    <property type="evidence" value="ECO:0007669"/>
    <property type="project" value="TreeGrafter"/>
</dbReference>
<dbReference type="EMBL" id="LWCA01000017">
    <property type="protein sequence ID" value="OAF71876.1"/>
    <property type="molecule type" value="Genomic_DNA"/>
</dbReference>
<keyword evidence="6" id="KW-1185">Reference proteome</keyword>
<dbReference type="OrthoDB" id="410651at2759"/>
<feature type="region of interest" description="Disordered" evidence="3">
    <location>
        <begin position="715"/>
        <end position="744"/>
    </location>
</feature>
<dbReference type="GO" id="GO:0007165">
    <property type="term" value="P:signal transduction"/>
    <property type="evidence" value="ECO:0007669"/>
    <property type="project" value="InterPro"/>
</dbReference>
<dbReference type="Pfam" id="PF00620">
    <property type="entry name" value="RhoGAP"/>
    <property type="match status" value="1"/>
</dbReference>
<evidence type="ECO:0000256" key="1">
    <source>
        <dbReference type="ARBA" id="ARBA00022468"/>
    </source>
</evidence>
<dbReference type="PROSITE" id="PS50238">
    <property type="entry name" value="RHOGAP"/>
    <property type="match status" value="1"/>
</dbReference>
<organism evidence="5 6">
    <name type="scientific">Intoshia linei</name>
    <dbReference type="NCBI Taxonomy" id="1819745"/>
    <lineage>
        <taxon>Eukaryota</taxon>
        <taxon>Metazoa</taxon>
        <taxon>Spiralia</taxon>
        <taxon>Lophotrochozoa</taxon>
        <taxon>Mesozoa</taxon>
        <taxon>Orthonectida</taxon>
        <taxon>Rhopaluridae</taxon>
        <taxon>Intoshia</taxon>
    </lineage>
</organism>
<feature type="compositionally biased region" description="Polar residues" evidence="3">
    <location>
        <begin position="866"/>
        <end position="883"/>
    </location>
</feature>
<dbReference type="AlphaFoldDB" id="A0A177BCB5"/>
<evidence type="ECO:0000259" key="4">
    <source>
        <dbReference type="PROSITE" id="PS50238"/>
    </source>
</evidence>
<dbReference type="Gene3D" id="1.10.555.10">
    <property type="entry name" value="Rho GTPase activation protein"/>
    <property type="match status" value="1"/>
</dbReference>
<feature type="coiled-coil region" evidence="2">
    <location>
        <begin position="284"/>
        <end position="318"/>
    </location>
</feature>
<accession>A0A177BCB5</accession>
<evidence type="ECO:0000313" key="6">
    <source>
        <dbReference type="Proteomes" id="UP000078046"/>
    </source>
</evidence>
<dbReference type="SMART" id="SM00324">
    <property type="entry name" value="RhoGAP"/>
    <property type="match status" value="1"/>
</dbReference>
<evidence type="ECO:0000313" key="5">
    <source>
        <dbReference type="EMBL" id="OAF71876.1"/>
    </source>
</evidence>
<proteinExistence type="predicted"/>
<feature type="region of interest" description="Disordered" evidence="3">
    <location>
        <begin position="866"/>
        <end position="893"/>
    </location>
</feature>
<evidence type="ECO:0000256" key="2">
    <source>
        <dbReference type="SAM" id="Coils"/>
    </source>
</evidence>
<gene>
    <name evidence="5" type="ORF">A3Q56_00344</name>
</gene>
<dbReference type="InterPro" id="IPR000198">
    <property type="entry name" value="RhoGAP_dom"/>
</dbReference>
<keyword evidence="1" id="KW-0343">GTPase activation</keyword>
<dbReference type="InterPro" id="IPR008936">
    <property type="entry name" value="Rho_GTPase_activation_prot"/>
</dbReference>
<name>A0A177BCB5_9BILA</name>
<dbReference type="GO" id="GO:0005096">
    <property type="term" value="F:GTPase activator activity"/>
    <property type="evidence" value="ECO:0007669"/>
    <property type="project" value="UniProtKB-KW"/>
</dbReference>
<protein>
    <recommendedName>
        <fullName evidence="4">Rho-GAP domain-containing protein</fullName>
    </recommendedName>
</protein>
<comment type="caution">
    <text evidence="5">The sequence shown here is derived from an EMBL/GenBank/DDBJ whole genome shotgun (WGS) entry which is preliminary data.</text>
</comment>
<keyword evidence="2" id="KW-0175">Coiled coil</keyword>
<feature type="domain" description="Rho-GAP" evidence="4">
    <location>
        <begin position="430"/>
        <end position="620"/>
    </location>
</feature>
<sequence>MNKNQTRIPRGQFYNIVRNIETRYTEKLNNNLMCNELFKDLAKVHGNNSKILKKIHDKFKMKIKDCSVKKDSEIHKMLEIVNRNKTNEMEIFNHYTNRMIPLSSNCVNMCNQIIKHTKSAYIEINNYVFKYGDKIMQNMKEFTSNQKKVAKFLTYNEKKKKKNEKMFYQSMNFINLQQSDIATFADLIKYVRCDVYPETLKLFEFGLRDREDQLLLYEMSMYKTLSEEYQEYSNNINSYIMQPFKDGIDLIVNEDDTDYGSLRGNQMIFYDTHEGIYENNIKEAVHYKDEVQIIESDLKELKIKIDAALDAISEQNKLIYEYDYRNATSQSQSSNKGTYSTSLILSVCNFEWGIGDETSKIINDYILMRINFKKSCIKEYIFSQLIVANHKEYASYVIKNIEENMKSFHDQNHNKEILVCDRLLESPYKCDLDIYNTIFKVDIPQFVIICCDFIAKNTNAVGIFRHSGSIYETNAFIKSIVAKKNVDVFLISKNIHNVTSALKKFIKSLHTTLLPQNFISQITILNNNINNVKNSAKIQHILKEQLIEALAKLRNAEYVTQRYFFGCLNFIHQNSHKNKMDAANLSLIIPFTISPTTDTSEFGILQIIIEQLIINYDTIYDTSFGTVFSKPKRVVSASEYDEKLIIQENEVELMEDEVPPQSPLEIASDCHILSGNVTDEVELVDDPELIDMLNMPDKENDQLEKYLEENTNENDYQNEYDDSHNDNQDEPNEQDYEYPEERHSQHEVGYEEQYEINVESEEITHSSSIPLSPISDQELNVETSFDDISYDENSQVPTTLIRKPSNLIFTDQPNSNKYHENIRKMSVKIAKEFNAKSENNSSSFERADFIDNSNNEVEVFDINDRQSNINADQHFQDATQHSDTIPEDQHNEK</sequence>
<dbReference type="InterPro" id="IPR050729">
    <property type="entry name" value="Rho-GAP"/>
</dbReference>
<evidence type="ECO:0000256" key="3">
    <source>
        <dbReference type="SAM" id="MobiDB-lite"/>
    </source>
</evidence>
<dbReference type="SUPFAM" id="SSF48350">
    <property type="entry name" value="GTPase activation domain, GAP"/>
    <property type="match status" value="1"/>
</dbReference>